<name>A0A6A4W825_AMPAM</name>
<evidence type="ECO:0000313" key="1">
    <source>
        <dbReference type="EMBL" id="KAF0298228.1"/>
    </source>
</evidence>
<dbReference type="EMBL" id="VIIS01001441">
    <property type="protein sequence ID" value="KAF0298228.1"/>
    <property type="molecule type" value="Genomic_DNA"/>
</dbReference>
<reference evidence="1 2" key="1">
    <citation type="submission" date="2019-07" db="EMBL/GenBank/DDBJ databases">
        <title>Draft genome assembly of a fouling barnacle, Amphibalanus amphitrite (Darwin, 1854): The first reference genome for Thecostraca.</title>
        <authorList>
            <person name="Kim W."/>
        </authorList>
    </citation>
    <scope>NUCLEOTIDE SEQUENCE [LARGE SCALE GENOMIC DNA]</scope>
    <source>
        <strain evidence="1">SNU_AA5</strain>
        <tissue evidence="1">Soma without cirri and trophi</tissue>
    </source>
</reference>
<organism evidence="1 2">
    <name type="scientific">Amphibalanus amphitrite</name>
    <name type="common">Striped barnacle</name>
    <name type="synonym">Balanus amphitrite</name>
    <dbReference type="NCBI Taxonomy" id="1232801"/>
    <lineage>
        <taxon>Eukaryota</taxon>
        <taxon>Metazoa</taxon>
        <taxon>Ecdysozoa</taxon>
        <taxon>Arthropoda</taxon>
        <taxon>Crustacea</taxon>
        <taxon>Multicrustacea</taxon>
        <taxon>Cirripedia</taxon>
        <taxon>Thoracica</taxon>
        <taxon>Thoracicalcarea</taxon>
        <taxon>Balanomorpha</taxon>
        <taxon>Balanoidea</taxon>
        <taxon>Balanidae</taxon>
        <taxon>Amphibalaninae</taxon>
        <taxon>Amphibalanus</taxon>
    </lineage>
</organism>
<sequence>MAYRLSDKVLNPTSIERVNVKLADSATHETTIAGLMVYSKEPGCDGFADTAEFLKIVRTWFNIVNVKSPYKHVAKRDDLLKPICLENEDGLKYLEKFGSISSASPKLSPYLAPPF</sequence>
<keyword evidence="2" id="KW-1185">Reference proteome</keyword>
<dbReference type="Proteomes" id="UP000440578">
    <property type="component" value="Unassembled WGS sequence"/>
</dbReference>
<comment type="caution">
    <text evidence="1">The sequence shown here is derived from an EMBL/GenBank/DDBJ whole genome shotgun (WGS) entry which is preliminary data.</text>
</comment>
<dbReference type="OrthoDB" id="6381099at2759"/>
<protein>
    <submittedName>
        <fullName evidence="1">Uncharacterized protein</fullName>
    </submittedName>
</protein>
<evidence type="ECO:0000313" key="2">
    <source>
        <dbReference type="Proteomes" id="UP000440578"/>
    </source>
</evidence>
<gene>
    <name evidence="1" type="ORF">FJT64_004479</name>
</gene>
<dbReference type="AlphaFoldDB" id="A0A6A4W825"/>
<accession>A0A6A4W825</accession>
<proteinExistence type="predicted"/>